<dbReference type="InterPro" id="IPR002771">
    <property type="entry name" value="Multi_antbiot-R_MarC"/>
</dbReference>
<evidence type="ECO:0000256" key="7">
    <source>
        <dbReference type="RuleBase" id="RU362048"/>
    </source>
</evidence>
<protein>
    <recommendedName>
        <fullName evidence="7">UPF0056 membrane protein</fullName>
    </recommendedName>
</protein>
<evidence type="ECO:0000256" key="4">
    <source>
        <dbReference type="ARBA" id="ARBA00022692"/>
    </source>
</evidence>
<proteinExistence type="inferred from homology"/>
<feature type="transmembrane region" description="Helical" evidence="7">
    <location>
        <begin position="68"/>
        <end position="90"/>
    </location>
</feature>
<comment type="caution">
    <text evidence="7">Lacks conserved residue(s) required for the propagation of feature annotation.</text>
</comment>
<evidence type="ECO:0000256" key="2">
    <source>
        <dbReference type="ARBA" id="ARBA00009784"/>
    </source>
</evidence>
<keyword evidence="5 7" id="KW-1133">Transmembrane helix</keyword>
<keyword evidence="4 7" id="KW-0812">Transmembrane</keyword>
<keyword evidence="6 7" id="KW-0472">Membrane</keyword>
<keyword evidence="3" id="KW-1003">Cell membrane</keyword>
<dbReference type="AlphaFoldDB" id="A0A6J4QTG4"/>
<dbReference type="NCBIfam" id="TIGR00427">
    <property type="entry name" value="NAAT family transporter"/>
    <property type="match status" value="1"/>
</dbReference>
<feature type="transmembrane region" description="Helical" evidence="7">
    <location>
        <begin position="40"/>
        <end position="62"/>
    </location>
</feature>
<dbReference type="Pfam" id="PF01914">
    <property type="entry name" value="MarC"/>
    <property type="match status" value="1"/>
</dbReference>
<evidence type="ECO:0000256" key="1">
    <source>
        <dbReference type="ARBA" id="ARBA00004651"/>
    </source>
</evidence>
<gene>
    <name evidence="8" type="ORF">AVDCRST_MAG28-2173</name>
</gene>
<feature type="transmembrane region" description="Helical" evidence="7">
    <location>
        <begin position="147"/>
        <end position="164"/>
    </location>
</feature>
<feature type="transmembrane region" description="Helical" evidence="7">
    <location>
        <begin position="6"/>
        <end position="28"/>
    </location>
</feature>
<dbReference type="EMBL" id="CADCVE010000043">
    <property type="protein sequence ID" value="CAA9454219.1"/>
    <property type="molecule type" value="Genomic_DNA"/>
</dbReference>
<evidence type="ECO:0000256" key="5">
    <source>
        <dbReference type="ARBA" id="ARBA00022989"/>
    </source>
</evidence>
<feature type="transmembrane region" description="Helical" evidence="7">
    <location>
        <begin position="113"/>
        <end position="135"/>
    </location>
</feature>
<name>A0A6J4QTG4_9ACTN</name>
<comment type="subcellular location">
    <subcellularLocation>
        <location evidence="1 7">Cell membrane</location>
        <topology evidence="1 7">Multi-pass membrane protein</topology>
    </subcellularLocation>
</comment>
<organism evidence="8">
    <name type="scientific">uncultured Rubrobacteraceae bacterium</name>
    <dbReference type="NCBI Taxonomy" id="349277"/>
    <lineage>
        <taxon>Bacteria</taxon>
        <taxon>Bacillati</taxon>
        <taxon>Actinomycetota</taxon>
        <taxon>Rubrobacteria</taxon>
        <taxon>Rubrobacterales</taxon>
        <taxon>Rubrobacteraceae</taxon>
        <taxon>environmental samples</taxon>
    </lineage>
</organism>
<evidence type="ECO:0000313" key="8">
    <source>
        <dbReference type="EMBL" id="CAA9454219.1"/>
    </source>
</evidence>
<comment type="similarity">
    <text evidence="2 7">Belongs to the UPF0056 (MarC) family.</text>
</comment>
<sequence length="209" mass="22376">MFDHAFQDFVTLLAVYNPTGIVPQYLFFTRRASPEVRKKLALRSVAIATAILVAFIVLGQILLEALQITLPSFSIAGGLVLLIISLRTIFEGVHDDLAEEEEKEASLASARDLAVFPLATPLIAGPGGILVVVLLTDNHRFGAPEQAVTTLMLLVVLGFTFLVLRAAETVQRVLGVTGINVVSRVSGLVLAALAVETILDGIRTSFSLI</sequence>
<dbReference type="PANTHER" id="PTHR33508">
    <property type="entry name" value="UPF0056 MEMBRANE PROTEIN YHCE"/>
    <property type="match status" value="1"/>
</dbReference>
<evidence type="ECO:0000256" key="6">
    <source>
        <dbReference type="ARBA" id="ARBA00023136"/>
    </source>
</evidence>
<evidence type="ECO:0000256" key="3">
    <source>
        <dbReference type="ARBA" id="ARBA00022475"/>
    </source>
</evidence>
<reference evidence="8" key="1">
    <citation type="submission" date="2020-02" db="EMBL/GenBank/DDBJ databases">
        <authorList>
            <person name="Meier V. D."/>
        </authorList>
    </citation>
    <scope>NUCLEOTIDE SEQUENCE</scope>
    <source>
        <strain evidence="8">AVDCRST_MAG28</strain>
    </source>
</reference>
<dbReference type="GO" id="GO:0005886">
    <property type="term" value="C:plasma membrane"/>
    <property type="evidence" value="ECO:0007669"/>
    <property type="project" value="UniProtKB-SubCell"/>
</dbReference>
<dbReference type="PANTHER" id="PTHR33508:SF1">
    <property type="entry name" value="UPF0056 MEMBRANE PROTEIN YHCE"/>
    <property type="match status" value="1"/>
</dbReference>
<accession>A0A6J4QTG4</accession>